<organism evidence="5 6">
    <name type="scientific">Propionivibrio dicarboxylicus</name>
    <dbReference type="NCBI Taxonomy" id="83767"/>
    <lineage>
        <taxon>Bacteria</taxon>
        <taxon>Pseudomonadati</taxon>
        <taxon>Pseudomonadota</taxon>
        <taxon>Betaproteobacteria</taxon>
        <taxon>Rhodocyclales</taxon>
        <taxon>Rhodocyclaceae</taxon>
        <taxon>Propionivibrio</taxon>
    </lineage>
</organism>
<feature type="compositionally biased region" description="Pro residues" evidence="3">
    <location>
        <begin position="948"/>
        <end position="970"/>
    </location>
</feature>
<name>A0A1G8H930_9RHOO</name>
<evidence type="ECO:0000256" key="2">
    <source>
        <dbReference type="RuleBase" id="RU362097"/>
    </source>
</evidence>
<feature type="region of interest" description="Disordered" evidence="3">
    <location>
        <begin position="941"/>
        <end position="1001"/>
    </location>
</feature>
<feature type="domain" description="SPOR" evidence="4">
    <location>
        <begin position="680"/>
        <end position="760"/>
    </location>
</feature>
<dbReference type="SUPFAM" id="SSF56954">
    <property type="entry name" value="Outer membrane efflux proteins (OEP)"/>
    <property type="match status" value="1"/>
</dbReference>
<keyword evidence="2" id="KW-0564">Palmitate</keyword>
<keyword evidence="2" id="KW-1134">Transmembrane beta strand</keyword>
<feature type="region of interest" description="Disordered" evidence="3">
    <location>
        <begin position="620"/>
        <end position="671"/>
    </location>
</feature>
<feature type="domain" description="SPOR" evidence="4">
    <location>
        <begin position="821"/>
        <end position="901"/>
    </location>
</feature>
<dbReference type="PANTHER" id="PTHR30203">
    <property type="entry name" value="OUTER MEMBRANE CATION EFFLUX PROTEIN"/>
    <property type="match status" value="1"/>
</dbReference>
<dbReference type="Gene3D" id="1.20.1600.10">
    <property type="entry name" value="Outer membrane efflux proteins (OEP)"/>
    <property type="match status" value="1"/>
</dbReference>
<feature type="compositionally biased region" description="Basic and acidic residues" evidence="3">
    <location>
        <begin position="623"/>
        <end position="632"/>
    </location>
</feature>
<sequence length="1121" mass="120505">MLWSLTAAFLPGCMTKRSTYDVPEIPLSAKFHNEKKADEGDTASSSKTGATTQSNEDAGFADWWRFFGNNELEGLINRGLANNPDVRIATIRLSQAKVRSDQAAGGLLPSLSSPMVIARQMPGGYVGSVPVGATGRDVTTAIQGSLRGDWRADIWGEQTALLESTQLQLWRAAFERDNVQRNVTAAIASSYIEFVTLNDRLRVAQETERTLSKTLRIAEERLKIGDATAGEVEQQRAVVFALRATIPTMEQQRIDAINTLAFMVGTVPGALKLSDQGLESLAVPEIVPGLPSSLLLRRPDVKMAEARLLSADADIDVARARILPPLDLTTQAGYSANYLAQFFQPQQFFWTAIANLTTSIFDGGRRRGEKKYAEAVYEEMVETYARTIYQAIREVESALSSVNLANKRLQAQQDAAGAAKRGWELNLKAFAIGGVDQTALLDSERNYHRMLDEYQRSQMEQYRGYISLFQALGGGVRPAGTIPGDGRRPTVANNGPAVSGGAGRAAVPLAARQADGMDWQLNGAAASGGAQIEKFWQIELPGLYHRTTVGAAWRDLRDRYPQLMSGRIVRPRLSGKIDDSGEGGQEAWYRLYIAKFDDESEAQKFCDAMLAAQERCRVVSSQGDEKSGDKKIPLAQPPVAGKGTATDSAKAPAEPTVETASAQNPEAEAKHAPLAAVSKQAIRSGYAVQFGIFSNLENAAISSAAWQSRGHDTYVVRTKNASGNEWYAVRTGAYRQQSEGADIARDIRNKEDAPAVLVQTPLNEDGSPEKLAPSELASITSPAQESTPEPELRPELPEATPTGLAEATNPPVPTKKGTPRSSEKARFAVQLGAFSNQQNAQMALEFWRSRGLIPYLVNLTDSQGHGWLAVRSGEFRLRRDASALALQLGRKEKISALVVAYRPESTVTLPATPTAATTDTVKVAEAPAETPAPLLTAETVAESAPTQVAPPAPTPVTPIAPVAAPTPPAASEPTNEAIIAPEPPSIATEPPAATPPTGKAAVARKAQAPRFSVQLGAFATIENAAAAYAEWINRGYAAYVCEMADRLGKLRFAVRVGAHTRRQEGLSQVRSIHRQSGTHAVLVPALLDEQGKLATIDVAPLLNAAGATVRPLSEQATPHVR</sequence>
<dbReference type="AlphaFoldDB" id="A0A1G8H930"/>
<dbReference type="InterPro" id="IPR010131">
    <property type="entry name" value="MdtP/NodT-like"/>
</dbReference>
<evidence type="ECO:0000256" key="3">
    <source>
        <dbReference type="SAM" id="MobiDB-lite"/>
    </source>
</evidence>
<feature type="compositionally biased region" description="Polar residues" evidence="3">
    <location>
        <begin position="42"/>
        <end position="54"/>
    </location>
</feature>
<gene>
    <name evidence="5" type="ORF">SAMN05660652_02728</name>
</gene>
<dbReference type="PROSITE" id="PS51724">
    <property type="entry name" value="SPOR"/>
    <property type="match status" value="3"/>
</dbReference>
<dbReference type="InterPro" id="IPR007730">
    <property type="entry name" value="SPOR-like_dom"/>
</dbReference>
<reference evidence="5 6" key="1">
    <citation type="submission" date="2016-10" db="EMBL/GenBank/DDBJ databases">
        <authorList>
            <person name="de Groot N.N."/>
        </authorList>
    </citation>
    <scope>NUCLEOTIDE SEQUENCE [LARGE SCALE GENOMIC DNA]</scope>
    <source>
        <strain evidence="5 6">DSM 5885</strain>
    </source>
</reference>
<dbReference type="Pfam" id="PF02321">
    <property type="entry name" value="OEP"/>
    <property type="match status" value="2"/>
</dbReference>
<comment type="subcellular location">
    <subcellularLocation>
        <location evidence="2">Cell membrane</location>
        <topology evidence="2">Lipid-anchor</topology>
    </subcellularLocation>
</comment>
<keyword evidence="2" id="KW-0472">Membrane</keyword>
<evidence type="ECO:0000256" key="1">
    <source>
        <dbReference type="ARBA" id="ARBA00007613"/>
    </source>
</evidence>
<dbReference type="Gene3D" id="2.20.200.10">
    <property type="entry name" value="Outer membrane efflux proteins (OEP)"/>
    <property type="match status" value="1"/>
</dbReference>
<keyword evidence="6" id="KW-1185">Reference proteome</keyword>
<accession>A0A1G8H930</accession>
<comment type="similarity">
    <text evidence="1 2">Belongs to the outer membrane factor (OMF) (TC 1.B.17) family.</text>
</comment>
<dbReference type="EMBL" id="FNCY01000012">
    <property type="protein sequence ID" value="SDI03089.1"/>
    <property type="molecule type" value="Genomic_DNA"/>
</dbReference>
<dbReference type="NCBIfam" id="TIGR01845">
    <property type="entry name" value="outer_NodT"/>
    <property type="match status" value="1"/>
</dbReference>
<dbReference type="RefSeq" id="WP_281245583.1">
    <property type="nucleotide sequence ID" value="NZ_FNCY01000012.1"/>
</dbReference>
<dbReference type="GO" id="GO:0015562">
    <property type="term" value="F:efflux transmembrane transporter activity"/>
    <property type="evidence" value="ECO:0007669"/>
    <property type="project" value="InterPro"/>
</dbReference>
<dbReference type="GO" id="GO:0005886">
    <property type="term" value="C:plasma membrane"/>
    <property type="evidence" value="ECO:0007669"/>
    <property type="project" value="UniProtKB-SubCell"/>
</dbReference>
<keyword evidence="2" id="KW-0812">Transmembrane</keyword>
<feature type="domain" description="SPOR" evidence="4">
    <location>
        <begin position="1005"/>
        <end position="1085"/>
    </location>
</feature>
<dbReference type="GO" id="GO:0042834">
    <property type="term" value="F:peptidoglycan binding"/>
    <property type="evidence" value="ECO:0007669"/>
    <property type="project" value="InterPro"/>
</dbReference>
<dbReference type="SUPFAM" id="SSF110997">
    <property type="entry name" value="Sporulation related repeat"/>
    <property type="match status" value="3"/>
</dbReference>
<dbReference type="STRING" id="83767.SAMN05660652_02728"/>
<feature type="region of interest" description="Disordered" evidence="3">
    <location>
        <begin position="31"/>
        <end position="54"/>
    </location>
</feature>
<feature type="region of interest" description="Disordered" evidence="3">
    <location>
        <begin position="778"/>
        <end position="821"/>
    </location>
</feature>
<evidence type="ECO:0000313" key="5">
    <source>
        <dbReference type="EMBL" id="SDI03089.1"/>
    </source>
</evidence>
<dbReference type="Proteomes" id="UP000198607">
    <property type="component" value="Unassembled WGS sequence"/>
</dbReference>
<dbReference type="InterPro" id="IPR036680">
    <property type="entry name" value="SPOR-like_sf"/>
</dbReference>
<dbReference type="Pfam" id="PF05036">
    <property type="entry name" value="SPOR"/>
    <property type="match status" value="3"/>
</dbReference>
<proteinExistence type="inferred from homology"/>
<evidence type="ECO:0000313" key="6">
    <source>
        <dbReference type="Proteomes" id="UP000198607"/>
    </source>
</evidence>
<dbReference type="Gene3D" id="3.30.70.1070">
    <property type="entry name" value="Sporulation related repeat"/>
    <property type="match status" value="3"/>
</dbReference>
<feature type="compositionally biased region" description="Low complexity" evidence="3">
    <location>
        <begin position="976"/>
        <end position="1001"/>
    </location>
</feature>
<protein>
    <submittedName>
        <fullName evidence="5">Efflux transporter, outer membrane factor (OMF) lipoprotein, NodT family</fullName>
    </submittedName>
</protein>
<dbReference type="InterPro" id="IPR003423">
    <property type="entry name" value="OMP_efflux"/>
</dbReference>
<evidence type="ECO:0000259" key="4">
    <source>
        <dbReference type="PROSITE" id="PS51724"/>
    </source>
</evidence>
<keyword evidence="2 5" id="KW-0449">Lipoprotein</keyword>
<dbReference type="PANTHER" id="PTHR30203:SF33">
    <property type="entry name" value="BLR4455 PROTEIN"/>
    <property type="match status" value="1"/>
</dbReference>